<proteinExistence type="predicted"/>
<evidence type="ECO:0000313" key="2">
    <source>
        <dbReference type="EMBL" id="MBO8459803.1"/>
    </source>
</evidence>
<sequence>MKGRILYTVVFLFSFMFSLTAQLTVSGGVTDQQGYSMTGVNVVLLYMDSTVCTGTVSDAHGRFSITKVSAGSYILRCSMVGYANVWQMLDMAKDTVLPDIVLKEGVELEGIAVESVVRRSFATRDEIYLTKDILEKSVTALDAVTQLPEFRRVGWNEIAASDDSPMLIVIDDRIVTADELLTLDPSKIKKVISHKTPPLRYKSYNVQRVLEIVTDRPRARTYDLNLMTNDNFFTWLESSDYASFIYNDSLNRFGLDYGYMYQNNSYCNTLPVQNTNIYSYMQTDGQWITNQYRTYNMQRLKSSHTPNIYYQRFTSDYTLIADVNYQDVSSVDNLPTDIEIATHTSAPNYGKGQDSLFTITRTASANLYFAYDFGNERQFVVDIIGSFSQSEQDNNLWRQMNTPDPTMDYNYTTTLSNLTYSAIAEAGYYRKLWGGEWNIGGKYMYKRLNQIYSFLSQDLASQPSETSTKQYFMTEELYAAYEKNGNKTGLSGSFHLNNTTYWLQDTTYNFFIPTFSLYANHNFSNTLSLSASTSLFFSAPDLSDLSNAASFKDKYFIMIGNPHLKPSYGTQTSIRMNLSNKKGTFSYMPFLNFIYRKNHNVPMIYNKNEMFYYQSLPTKHYYDAMWGNVLMWRPLKWLEWRSSVFVGYQNFATVNNGYGNFFFTEYHFLTFRPKQFNIRLHMEKVFANNVIDNYHNMLGDMGYRFPTNFGIDVSWSNNIWTLRCNYMYVGEALLQSTTPAFRYDEHGNYFNSSHVIFVGATYHFHYGDMQQRNTKKRINNADNDSGIISSNKNLLDL</sequence>
<organism evidence="2 3">
    <name type="scientific">Candidatus Gallipaludibacter merdavium</name>
    <dbReference type="NCBI Taxonomy" id="2840839"/>
    <lineage>
        <taxon>Bacteria</taxon>
        <taxon>Pseudomonadati</taxon>
        <taxon>Bacteroidota</taxon>
        <taxon>Bacteroidia</taxon>
        <taxon>Bacteroidales</taxon>
        <taxon>Candidatus Gallipaludibacter</taxon>
    </lineage>
</organism>
<protein>
    <submittedName>
        <fullName evidence="2">TonB-dependent receptor</fullName>
    </submittedName>
</protein>
<name>A0A9D9HTY3_9BACT</name>
<comment type="caution">
    <text evidence="2">The sequence shown here is derived from an EMBL/GenBank/DDBJ whole genome shotgun (WGS) entry which is preliminary data.</text>
</comment>
<reference evidence="2" key="1">
    <citation type="submission" date="2020-10" db="EMBL/GenBank/DDBJ databases">
        <authorList>
            <person name="Gilroy R."/>
        </authorList>
    </citation>
    <scope>NUCLEOTIDE SEQUENCE</scope>
    <source>
        <strain evidence="2">G3-3990</strain>
    </source>
</reference>
<gene>
    <name evidence="2" type="ORF">IAA73_05655</name>
</gene>
<evidence type="ECO:0000256" key="1">
    <source>
        <dbReference type="SAM" id="SignalP"/>
    </source>
</evidence>
<dbReference type="InterPro" id="IPR008969">
    <property type="entry name" value="CarboxyPept-like_regulatory"/>
</dbReference>
<accession>A0A9D9HTY3</accession>
<feature type="chain" id="PRO_5038630384" evidence="1">
    <location>
        <begin position="22"/>
        <end position="797"/>
    </location>
</feature>
<dbReference type="SUPFAM" id="SSF49464">
    <property type="entry name" value="Carboxypeptidase regulatory domain-like"/>
    <property type="match status" value="1"/>
</dbReference>
<dbReference type="Pfam" id="PF13620">
    <property type="entry name" value="CarboxypepD_reg"/>
    <property type="match status" value="1"/>
</dbReference>
<dbReference type="Proteomes" id="UP000823641">
    <property type="component" value="Unassembled WGS sequence"/>
</dbReference>
<reference evidence="2" key="2">
    <citation type="journal article" date="2021" name="PeerJ">
        <title>Extensive microbial diversity within the chicken gut microbiome revealed by metagenomics and culture.</title>
        <authorList>
            <person name="Gilroy R."/>
            <person name="Ravi A."/>
            <person name="Getino M."/>
            <person name="Pursley I."/>
            <person name="Horton D.L."/>
            <person name="Alikhan N.F."/>
            <person name="Baker D."/>
            <person name="Gharbi K."/>
            <person name="Hall N."/>
            <person name="Watson M."/>
            <person name="Adriaenssens E.M."/>
            <person name="Foster-Nyarko E."/>
            <person name="Jarju S."/>
            <person name="Secka A."/>
            <person name="Antonio M."/>
            <person name="Oren A."/>
            <person name="Chaudhuri R.R."/>
            <person name="La Ragione R."/>
            <person name="Hildebrand F."/>
            <person name="Pallen M.J."/>
        </authorList>
    </citation>
    <scope>NUCLEOTIDE SEQUENCE</scope>
    <source>
        <strain evidence="2">G3-3990</strain>
    </source>
</reference>
<keyword evidence="1" id="KW-0732">Signal</keyword>
<evidence type="ECO:0000313" key="3">
    <source>
        <dbReference type="Proteomes" id="UP000823641"/>
    </source>
</evidence>
<dbReference type="EMBL" id="JADIMG010000055">
    <property type="protein sequence ID" value="MBO8459803.1"/>
    <property type="molecule type" value="Genomic_DNA"/>
</dbReference>
<dbReference type="SUPFAM" id="SSF56935">
    <property type="entry name" value="Porins"/>
    <property type="match status" value="1"/>
</dbReference>
<dbReference type="AlphaFoldDB" id="A0A9D9HTY3"/>
<feature type="signal peptide" evidence="1">
    <location>
        <begin position="1"/>
        <end position="21"/>
    </location>
</feature>
<dbReference type="Gene3D" id="2.60.40.1120">
    <property type="entry name" value="Carboxypeptidase-like, regulatory domain"/>
    <property type="match status" value="1"/>
</dbReference>
<keyword evidence="2" id="KW-0675">Receptor</keyword>